<dbReference type="KEGG" id="seme:MIZ01_0531"/>
<evidence type="ECO:0000256" key="3">
    <source>
        <dbReference type="ARBA" id="ARBA00022475"/>
    </source>
</evidence>
<keyword evidence="7 10" id="KW-1133">Transmembrane helix</keyword>
<accession>A0AAN1X8A5</accession>
<feature type="region of interest" description="Disordered" evidence="11">
    <location>
        <begin position="92"/>
        <end position="131"/>
    </location>
</feature>
<keyword evidence="6 10" id="KW-0653">Protein transport</keyword>
<dbReference type="HAMAP" id="MF_00237">
    <property type="entry name" value="TatB"/>
    <property type="match status" value="1"/>
</dbReference>
<dbReference type="PRINTS" id="PR01506">
    <property type="entry name" value="TATBPROTEIN"/>
</dbReference>
<dbReference type="GO" id="GO:0008320">
    <property type="term" value="F:protein transmembrane transporter activity"/>
    <property type="evidence" value="ECO:0007669"/>
    <property type="project" value="UniProtKB-UniRule"/>
</dbReference>
<evidence type="ECO:0000256" key="4">
    <source>
        <dbReference type="ARBA" id="ARBA00022519"/>
    </source>
</evidence>
<comment type="subcellular location">
    <subcellularLocation>
        <location evidence="10">Cell membrane</location>
        <topology evidence="10">Single-pass membrane protein</topology>
    </subcellularLocation>
    <subcellularLocation>
        <location evidence="1">Membrane</location>
        <topology evidence="1">Single-pass membrane protein</topology>
    </subcellularLocation>
</comment>
<evidence type="ECO:0000256" key="5">
    <source>
        <dbReference type="ARBA" id="ARBA00022692"/>
    </source>
</evidence>
<dbReference type="AlphaFoldDB" id="A0AAN1X8A5"/>
<evidence type="ECO:0000256" key="10">
    <source>
        <dbReference type="HAMAP-Rule" id="MF_00237"/>
    </source>
</evidence>
<keyword evidence="3 10" id="KW-1003">Cell membrane</keyword>
<keyword evidence="2 10" id="KW-0813">Transport</keyword>
<dbReference type="PANTHER" id="PTHR33162">
    <property type="entry name" value="SEC-INDEPENDENT PROTEIN TRANSLOCASE PROTEIN TATA, CHLOROPLASTIC"/>
    <property type="match status" value="1"/>
</dbReference>
<evidence type="ECO:0000256" key="7">
    <source>
        <dbReference type="ARBA" id="ARBA00022989"/>
    </source>
</evidence>
<proteinExistence type="inferred from homology"/>
<evidence type="ECO:0000256" key="6">
    <source>
        <dbReference type="ARBA" id="ARBA00022927"/>
    </source>
</evidence>
<dbReference type="Gene3D" id="1.20.5.3310">
    <property type="match status" value="1"/>
</dbReference>
<dbReference type="Pfam" id="PF02416">
    <property type="entry name" value="TatA_B_E"/>
    <property type="match status" value="1"/>
</dbReference>
<dbReference type="PANTHER" id="PTHR33162:SF1">
    <property type="entry name" value="SEC-INDEPENDENT PROTEIN TRANSLOCASE PROTEIN TATA, CHLOROPLASTIC"/>
    <property type="match status" value="1"/>
</dbReference>
<keyword evidence="14" id="KW-1185">Reference proteome</keyword>
<dbReference type="GO" id="GO:0043953">
    <property type="term" value="P:protein transport by the Tat complex"/>
    <property type="evidence" value="ECO:0007669"/>
    <property type="project" value="UniProtKB-UniRule"/>
</dbReference>
<keyword evidence="9 10" id="KW-0472">Membrane</keyword>
<feature type="transmembrane region" description="Helical" evidence="12">
    <location>
        <begin position="6"/>
        <end position="22"/>
    </location>
</feature>
<dbReference type="EMBL" id="AP023423">
    <property type="protein sequence ID" value="BCK86765.1"/>
    <property type="molecule type" value="Genomic_DNA"/>
</dbReference>
<dbReference type="NCBIfam" id="TIGR01410">
    <property type="entry name" value="tatB"/>
    <property type="match status" value="1"/>
</dbReference>
<protein>
    <recommendedName>
        <fullName evidence="10">Sec-independent protein translocase protein TatB</fullName>
    </recommendedName>
</protein>
<evidence type="ECO:0000313" key="14">
    <source>
        <dbReference type="Proteomes" id="UP001320326"/>
    </source>
</evidence>
<keyword evidence="8 10" id="KW-0811">Translocation</keyword>
<evidence type="ECO:0000256" key="12">
    <source>
        <dbReference type="SAM" id="Phobius"/>
    </source>
</evidence>
<name>A0AAN1X8A5_9PROT</name>
<organism evidence="13 14">
    <name type="scientific">Sideroxyarcus emersonii</name>
    <dbReference type="NCBI Taxonomy" id="2764705"/>
    <lineage>
        <taxon>Bacteria</taxon>
        <taxon>Pseudomonadati</taxon>
        <taxon>Pseudomonadota</taxon>
        <taxon>Betaproteobacteria</taxon>
        <taxon>Nitrosomonadales</taxon>
        <taxon>Gallionellaceae</taxon>
        <taxon>Sideroxyarcus</taxon>
    </lineage>
</organism>
<comment type="function">
    <text evidence="10">Part of the twin-arginine translocation (Tat) system that transports large folded proteins containing a characteristic twin-arginine motif in their signal peptide across membranes. Together with TatC, TatB is part of a receptor directly interacting with Tat signal peptides. TatB may form an oligomeric binding site that transiently accommodates folded Tat precursor proteins before their translocation.</text>
</comment>
<keyword evidence="5 10" id="KW-0812">Transmembrane</keyword>
<dbReference type="GO" id="GO:0033281">
    <property type="term" value="C:TAT protein transport complex"/>
    <property type="evidence" value="ECO:0007669"/>
    <property type="project" value="UniProtKB-UniRule"/>
</dbReference>
<dbReference type="InterPro" id="IPR003369">
    <property type="entry name" value="TatA/B/E"/>
</dbReference>
<reference evidence="13 14" key="1">
    <citation type="journal article" date="2022" name="Int. J. Syst. Evol. Microbiol.">
        <title>&lt;i&gt;Sideroxyarcus emersonii&lt;/i&gt; gen. nov. sp. nov., a neutrophilic, microaerobic iron- and thiosulfate-oxidizing bacterium isolated from iron-rich wetland sediment.</title>
        <authorList>
            <person name="Kato S."/>
            <person name="Itoh T."/>
            <person name="Iino T."/>
            <person name="Ohkuma M."/>
        </authorList>
    </citation>
    <scope>NUCLEOTIDE SEQUENCE [LARGE SCALE GENOMIC DNA]</scope>
    <source>
        <strain evidence="13 14">MIZ01</strain>
    </source>
</reference>
<keyword evidence="4" id="KW-0997">Cell inner membrane</keyword>
<gene>
    <name evidence="10" type="primary">tatB</name>
    <name evidence="13" type="ORF">MIZ01_0531</name>
</gene>
<dbReference type="Proteomes" id="UP001320326">
    <property type="component" value="Chromosome"/>
</dbReference>
<dbReference type="RefSeq" id="WP_237247929.1">
    <property type="nucleotide sequence ID" value="NZ_AP023423.1"/>
</dbReference>
<comment type="similarity">
    <text evidence="10">Belongs to the TatB family.</text>
</comment>
<evidence type="ECO:0000256" key="11">
    <source>
        <dbReference type="SAM" id="MobiDB-lite"/>
    </source>
</evidence>
<evidence type="ECO:0000256" key="8">
    <source>
        <dbReference type="ARBA" id="ARBA00023010"/>
    </source>
</evidence>
<comment type="subunit">
    <text evidence="10">The Tat system comprises two distinct complexes: a TatABC complex, containing multiple copies of TatA, TatB and TatC subunits, and a separate TatA complex, containing only TatA subunits. Substrates initially bind to the TatABC complex, which probably triggers association of the separate TatA complex to form the active translocon.</text>
</comment>
<sequence length="131" mass="14368">MFDIGFSEIVVIMVVALVVIGPERLPKVARTMGLLWSRAQRYVNGVRADIERDMQMEELKQLKLKVEQEAAAAAQTANQAVRTVDDHLQSLQDEGRAAVERGNPSRSVPATGGSGVQKAPSTPEQRQFPID</sequence>
<dbReference type="InterPro" id="IPR018448">
    <property type="entry name" value="TatB"/>
</dbReference>
<evidence type="ECO:0000256" key="1">
    <source>
        <dbReference type="ARBA" id="ARBA00004167"/>
    </source>
</evidence>
<evidence type="ECO:0000313" key="13">
    <source>
        <dbReference type="EMBL" id="BCK86765.1"/>
    </source>
</evidence>
<evidence type="ECO:0000256" key="9">
    <source>
        <dbReference type="ARBA" id="ARBA00023136"/>
    </source>
</evidence>
<evidence type="ECO:0000256" key="2">
    <source>
        <dbReference type="ARBA" id="ARBA00022448"/>
    </source>
</evidence>